<feature type="compositionally biased region" description="Polar residues" evidence="1">
    <location>
        <begin position="130"/>
        <end position="148"/>
    </location>
</feature>
<evidence type="ECO:0000313" key="3">
    <source>
        <dbReference type="Proteomes" id="UP000017861"/>
    </source>
</evidence>
<gene>
    <name evidence="2" type="ORF">TCDM_09385</name>
</gene>
<proteinExistence type="predicted"/>
<dbReference type="OrthoDB" id="10518632at2759"/>
<name>V5BA12_TRYCR</name>
<feature type="region of interest" description="Disordered" evidence="1">
    <location>
        <begin position="129"/>
        <end position="155"/>
    </location>
</feature>
<accession>V5BA12</accession>
<evidence type="ECO:0000256" key="1">
    <source>
        <dbReference type="SAM" id="MobiDB-lite"/>
    </source>
</evidence>
<organism evidence="2 3">
    <name type="scientific">Trypanosoma cruzi Dm28c</name>
    <dbReference type="NCBI Taxonomy" id="1416333"/>
    <lineage>
        <taxon>Eukaryota</taxon>
        <taxon>Discoba</taxon>
        <taxon>Euglenozoa</taxon>
        <taxon>Kinetoplastea</taxon>
        <taxon>Metakinetoplastina</taxon>
        <taxon>Trypanosomatida</taxon>
        <taxon>Trypanosomatidae</taxon>
        <taxon>Trypanosoma</taxon>
        <taxon>Schizotrypanum</taxon>
    </lineage>
</organism>
<protein>
    <submittedName>
        <fullName evidence="2">Uncharacterized protein</fullName>
    </submittedName>
</protein>
<reference evidence="2 3" key="1">
    <citation type="journal article" date="2014" name="Genome Announc.">
        <title>Trypanosoma cruzi Clone Dm28c Draft Genome Sequence.</title>
        <authorList>
            <person name="Grisard E.C."/>
            <person name="Teixeira S.M."/>
            <person name="de Almeida L.G."/>
            <person name="Stoco P.H."/>
            <person name="Gerber A.L."/>
            <person name="Talavera-Lopez C."/>
            <person name="Lima O.C."/>
            <person name="Andersson B."/>
            <person name="de Vasconcelos A.T."/>
        </authorList>
    </citation>
    <scope>NUCLEOTIDE SEQUENCE [LARGE SCALE GENOMIC DNA]</scope>
    <source>
        <strain evidence="2 3">Dm28c</strain>
    </source>
</reference>
<dbReference type="Proteomes" id="UP000017861">
    <property type="component" value="Unassembled WGS sequence"/>
</dbReference>
<comment type="caution">
    <text evidence="2">The sequence shown here is derived from an EMBL/GenBank/DDBJ whole genome shotgun (WGS) entry which is preliminary data.</text>
</comment>
<sequence length="238" mass="25929">MRLMPTPRQTCARPADHNWLLLCRRRLPFFTGETCPPLPELLPDVSTATPCRPASGGLTSSCPTCGRARSSVHNVRAHARRAQPGVSIVGESLPCGCRDCFTVILTGTSRAGCHRKRQACLQARRAGRANSGTRDGQGASATAASQTPRAADPPTDHERLRFIHCGNALLTGNLDCDCLGLPQPARRPVCDGIIATFVRTTLALLTCCCSSIRQQDNKLLCDEYWLHFPWTNNPRGVW</sequence>
<dbReference type="AlphaFoldDB" id="V5BA12"/>
<dbReference type="VEuPathDB" id="TriTrypDB:TCDM_09385"/>
<evidence type="ECO:0000313" key="2">
    <source>
        <dbReference type="EMBL" id="ESS62877.1"/>
    </source>
</evidence>
<dbReference type="EMBL" id="AYLP01000155">
    <property type="protein sequence ID" value="ESS62877.1"/>
    <property type="molecule type" value="Genomic_DNA"/>
</dbReference>